<protein>
    <recommendedName>
        <fullName evidence="1 2">Protein ApaG</fullName>
    </recommendedName>
</protein>
<feature type="domain" description="ApaG" evidence="3">
    <location>
        <begin position="1"/>
        <end position="124"/>
    </location>
</feature>
<dbReference type="HAMAP" id="MF_00791">
    <property type="entry name" value="ApaG"/>
    <property type="match status" value="1"/>
</dbReference>
<evidence type="ECO:0000259" key="3">
    <source>
        <dbReference type="PROSITE" id="PS51087"/>
    </source>
</evidence>
<dbReference type="Proteomes" id="UP000183656">
    <property type="component" value="Unassembled WGS sequence"/>
</dbReference>
<dbReference type="PROSITE" id="PS51087">
    <property type="entry name" value="APAG"/>
    <property type="match status" value="1"/>
</dbReference>
<gene>
    <name evidence="2" type="primary">apaG</name>
    <name evidence="4" type="ORF">SAMN04489707_101841</name>
</gene>
<evidence type="ECO:0000256" key="1">
    <source>
        <dbReference type="ARBA" id="ARBA00017693"/>
    </source>
</evidence>
<dbReference type="Pfam" id="PF04379">
    <property type="entry name" value="DUF525"/>
    <property type="match status" value="1"/>
</dbReference>
<sequence>MSKYDFQITVQTQYLPSESLPHAGVYSFAYTITITNRGQTGAQLIARYWTIRDANGQTEEVKGLGVVGEQPLLQPGESFRYTSGCRLRAASGTMHGRYLCVAEDGTAFDSAIPMFMLESTEDHGPPGHTLQNRTLH</sequence>
<evidence type="ECO:0000313" key="4">
    <source>
        <dbReference type="EMBL" id="SFU75338.1"/>
    </source>
</evidence>
<accession>A0A1I7IQZ3</accession>
<name>A0A1I7IQZ3_9BURK</name>
<keyword evidence="5" id="KW-1185">Reference proteome</keyword>
<dbReference type="InterPro" id="IPR036767">
    <property type="entry name" value="ApaG_sf"/>
</dbReference>
<dbReference type="PANTHER" id="PTHR14289:SF16">
    <property type="entry name" value="POLYMERASE DELTA-INTERACTING PROTEIN 2"/>
    <property type="match status" value="1"/>
</dbReference>
<dbReference type="EMBL" id="FPBX01000018">
    <property type="protein sequence ID" value="SFU75338.1"/>
    <property type="molecule type" value="Genomic_DNA"/>
</dbReference>
<dbReference type="SUPFAM" id="SSF110069">
    <property type="entry name" value="ApaG-like"/>
    <property type="match status" value="1"/>
</dbReference>
<organism evidence="4 5">
    <name type="scientific">Paenacidovorax caeni</name>
    <dbReference type="NCBI Taxonomy" id="343013"/>
    <lineage>
        <taxon>Bacteria</taxon>
        <taxon>Pseudomonadati</taxon>
        <taxon>Pseudomonadota</taxon>
        <taxon>Betaproteobacteria</taxon>
        <taxon>Burkholderiales</taxon>
        <taxon>Comamonadaceae</taxon>
        <taxon>Paenacidovorax</taxon>
    </lineage>
</organism>
<dbReference type="OrthoDB" id="9795226at2"/>
<dbReference type="NCBIfam" id="NF003967">
    <property type="entry name" value="PRK05461.1"/>
    <property type="match status" value="1"/>
</dbReference>
<dbReference type="PANTHER" id="PTHR14289">
    <property type="entry name" value="F-BOX ONLY PROTEIN 3"/>
    <property type="match status" value="1"/>
</dbReference>
<dbReference type="InterPro" id="IPR007474">
    <property type="entry name" value="ApaG_domain"/>
</dbReference>
<evidence type="ECO:0000256" key="2">
    <source>
        <dbReference type="HAMAP-Rule" id="MF_00791"/>
    </source>
</evidence>
<dbReference type="GO" id="GO:0070987">
    <property type="term" value="P:error-free translesion synthesis"/>
    <property type="evidence" value="ECO:0007669"/>
    <property type="project" value="TreeGrafter"/>
</dbReference>
<dbReference type="STRING" id="343013.SAMN04489707_101841"/>
<dbReference type="InterPro" id="IPR023065">
    <property type="entry name" value="Uncharacterised_ApaG"/>
</dbReference>
<proteinExistence type="inferred from homology"/>
<dbReference type="AlphaFoldDB" id="A0A1I7IQZ3"/>
<reference evidence="4 5" key="1">
    <citation type="submission" date="2016-10" db="EMBL/GenBank/DDBJ databases">
        <authorList>
            <person name="de Groot N.N."/>
        </authorList>
    </citation>
    <scope>NUCLEOTIDE SEQUENCE [LARGE SCALE GENOMIC DNA]</scope>
    <source>
        <strain evidence="4 5">R-24608</strain>
    </source>
</reference>
<dbReference type="Gene3D" id="2.60.40.1470">
    <property type="entry name" value="ApaG domain"/>
    <property type="match status" value="1"/>
</dbReference>
<evidence type="ECO:0000313" key="5">
    <source>
        <dbReference type="Proteomes" id="UP000183656"/>
    </source>
</evidence>
<dbReference type="RefSeq" id="WP_054256172.1">
    <property type="nucleotide sequence ID" value="NZ_CYIG01000014.1"/>
</dbReference>